<evidence type="ECO:0000313" key="2">
    <source>
        <dbReference type="Proteomes" id="UP000249808"/>
    </source>
</evidence>
<accession>A0A327ZTX5</accession>
<dbReference type="Proteomes" id="UP000249808">
    <property type="component" value="Unassembled WGS sequence"/>
</dbReference>
<gene>
    <name evidence="1" type="ORF">BHU61_06580</name>
</gene>
<organism evidence="1 2">
    <name type="scientific">Macrococcus epidermidis</name>
    <dbReference type="NCBI Taxonomy" id="1902580"/>
    <lineage>
        <taxon>Bacteria</taxon>
        <taxon>Bacillati</taxon>
        <taxon>Bacillota</taxon>
        <taxon>Bacilli</taxon>
        <taxon>Bacillales</taxon>
        <taxon>Staphylococcaceae</taxon>
        <taxon>Macrococcus</taxon>
    </lineage>
</organism>
<protein>
    <recommendedName>
        <fullName evidence="3">Phage protein</fullName>
    </recommendedName>
</protein>
<evidence type="ECO:0008006" key="3">
    <source>
        <dbReference type="Google" id="ProtNLM"/>
    </source>
</evidence>
<dbReference type="EMBL" id="PZJH01000002">
    <property type="protein sequence ID" value="RAK44974.1"/>
    <property type="molecule type" value="Genomic_DNA"/>
</dbReference>
<evidence type="ECO:0000313" key="1">
    <source>
        <dbReference type="EMBL" id="RAK44974.1"/>
    </source>
</evidence>
<reference evidence="1 2" key="1">
    <citation type="journal article" date="2018" name="Front. Microbiol.">
        <title>Description and Comparative Genomics of Macrococcus caseolyticus subsp. hominis subsp. nov., Macrococcus goetzii sp. nov., Macrococcus epidermidis sp. nov., and Macrococcus bohemicus sp. nov., Novel Macrococci From Human Clinical Material With Virulence Potential and Suspected Uptake of Foreign DNA by Natural Transformation.</title>
        <authorList>
            <person name="Maslanova I."/>
            <person name="Wertheimer Z."/>
            <person name="Sedlacek I."/>
            <person name="Svec P."/>
            <person name="Indrakova A."/>
            <person name="Kovarovic V."/>
            <person name="Schumann P."/>
            <person name="Sproer C."/>
            <person name="Kralova S."/>
            <person name="Sedo O."/>
            <person name="Kristofova L."/>
            <person name="Vrbovska V."/>
            <person name="Fuzik T."/>
            <person name="Petras P."/>
            <person name="Zdrahal Z."/>
            <person name="Ruzickova V."/>
            <person name="Doskar J."/>
            <person name="Pantucek R."/>
        </authorList>
    </citation>
    <scope>NUCLEOTIDE SEQUENCE [LARGE SCALE GENOMIC DNA]</scope>
    <source>
        <strain evidence="1 2">01/688</strain>
    </source>
</reference>
<comment type="caution">
    <text evidence="1">The sequence shown here is derived from an EMBL/GenBank/DDBJ whole genome shotgun (WGS) entry which is preliminary data.</text>
</comment>
<name>A0A327ZTX5_9STAP</name>
<dbReference type="RefSeq" id="WP_111715583.1">
    <property type="nucleotide sequence ID" value="NZ_JBHSSR010000004.1"/>
</dbReference>
<dbReference type="AlphaFoldDB" id="A0A327ZTX5"/>
<sequence length="241" mass="27634">MLKEALQWIKEETSDARELMVNGETYSNKQLFKIKQPRRNTIKIATLSGLIDFIQSNFDDKDSNYMIVVKNYNEIELLTKLNVNQEREEVIKVEAELPRITFNEFMSTEDFIIQLQSVYIESETRSNLLKLVGNLKTEAIKTQSDDGVSQLVQVRQGVATVGEEVVPNPVTLKPFRTFTDVIQPESEFVFRLKQDNRGEVVAALFEADGGVWKNIARETIKQYLNDNLANEIESRRVVVIG</sequence>
<keyword evidence="2" id="KW-1185">Reference proteome</keyword>
<proteinExistence type="predicted"/>